<feature type="chain" id="PRO_5016360810" description="Lipoprotein" evidence="2">
    <location>
        <begin position="32"/>
        <end position="64"/>
    </location>
</feature>
<feature type="region of interest" description="Disordered" evidence="1">
    <location>
        <begin position="28"/>
        <end position="64"/>
    </location>
</feature>
<reference evidence="3 4" key="1">
    <citation type="submission" date="2017-07" db="EMBL/GenBank/DDBJ databases">
        <title>A draft genome sequence of Komagataeibacter sp. T5K1.</title>
        <authorList>
            <person name="Skraban J."/>
            <person name="Cleenwerck I."/>
            <person name="Vandamme P."/>
            <person name="Trcek J."/>
        </authorList>
    </citation>
    <scope>NUCLEOTIDE SEQUENCE [LARGE SCALE GENOMIC DNA]</scope>
    <source>
        <strain evidence="3 4">T5K1</strain>
    </source>
</reference>
<evidence type="ECO:0000313" key="4">
    <source>
        <dbReference type="Proteomes" id="UP000247609"/>
    </source>
</evidence>
<keyword evidence="2" id="KW-0732">Signal</keyword>
<proteinExistence type="predicted"/>
<dbReference type="PROSITE" id="PS51257">
    <property type="entry name" value="PROKAR_LIPOPROTEIN"/>
    <property type="match status" value="1"/>
</dbReference>
<feature type="compositionally biased region" description="Gly residues" evidence="1">
    <location>
        <begin position="41"/>
        <end position="64"/>
    </location>
</feature>
<name>A0A318QJX8_9PROT</name>
<dbReference type="EMBL" id="NOXG01000007">
    <property type="protein sequence ID" value="PYD75599.1"/>
    <property type="molecule type" value="Genomic_DNA"/>
</dbReference>
<feature type="signal peptide" evidence="2">
    <location>
        <begin position="1"/>
        <end position="31"/>
    </location>
</feature>
<sequence length="64" mass="6075">MSHTSMRHMTTRIACILMLVGVAACSGRHVAPPGGSSAPNGMGGVSGSPQQAGGGPGSVGGPGM</sequence>
<protein>
    <recommendedName>
        <fullName evidence="5">Lipoprotein</fullName>
    </recommendedName>
</protein>
<evidence type="ECO:0000313" key="3">
    <source>
        <dbReference type="EMBL" id="PYD75599.1"/>
    </source>
</evidence>
<accession>A0A318QJX8</accession>
<gene>
    <name evidence="3" type="ORF">CFR71_08485</name>
</gene>
<evidence type="ECO:0000256" key="1">
    <source>
        <dbReference type="SAM" id="MobiDB-lite"/>
    </source>
</evidence>
<evidence type="ECO:0008006" key="5">
    <source>
        <dbReference type="Google" id="ProtNLM"/>
    </source>
</evidence>
<organism evidence="3 4">
    <name type="scientific">Novacetimonas pomaceti</name>
    <dbReference type="NCBI Taxonomy" id="2021998"/>
    <lineage>
        <taxon>Bacteria</taxon>
        <taxon>Pseudomonadati</taxon>
        <taxon>Pseudomonadota</taxon>
        <taxon>Alphaproteobacteria</taxon>
        <taxon>Acetobacterales</taxon>
        <taxon>Acetobacteraceae</taxon>
        <taxon>Novacetimonas</taxon>
    </lineage>
</organism>
<evidence type="ECO:0000256" key="2">
    <source>
        <dbReference type="SAM" id="SignalP"/>
    </source>
</evidence>
<dbReference type="RefSeq" id="WP_110530076.1">
    <property type="nucleotide sequence ID" value="NZ_NOXG01000007.1"/>
</dbReference>
<dbReference type="AlphaFoldDB" id="A0A318QJX8"/>
<dbReference type="Proteomes" id="UP000247609">
    <property type="component" value="Unassembled WGS sequence"/>
</dbReference>
<comment type="caution">
    <text evidence="3">The sequence shown here is derived from an EMBL/GenBank/DDBJ whole genome shotgun (WGS) entry which is preliminary data.</text>
</comment>